<name>A0A445EED2_ARAHY</name>
<evidence type="ECO:0000313" key="3">
    <source>
        <dbReference type="Proteomes" id="UP000289738"/>
    </source>
</evidence>
<evidence type="ECO:0000256" key="1">
    <source>
        <dbReference type="SAM" id="Phobius"/>
    </source>
</evidence>
<proteinExistence type="predicted"/>
<dbReference type="AlphaFoldDB" id="A0A445EED2"/>
<organism evidence="2 3">
    <name type="scientific">Arachis hypogaea</name>
    <name type="common">Peanut</name>
    <dbReference type="NCBI Taxonomy" id="3818"/>
    <lineage>
        <taxon>Eukaryota</taxon>
        <taxon>Viridiplantae</taxon>
        <taxon>Streptophyta</taxon>
        <taxon>Embryophyta</taxon>
        <taxon>Tracheophyta</taxon>
        <taxon>Spermatophyta</taxon>
        <taxon>Magnoliopsida</taxon>
        <taxon>eudicotyledons</taxon>
        <taxon>Gunneridae</taxon>
        <taxon>Pentapetalae</taxon>
        <taxon>rosids</taxon>
        <taxon>fabids</taxon>
        <taxon>Fabales</taxon>
        <taxon>Fabaceae</taxon>
        <taxon>Papilionoideae</taxon>
        <taxon>50 kb inversion clade</taxon>
        <taxon>dalbergioids sensu lato</taxon>
        <taxon>Dalbergieae</taxon>
        <taxon>Pterocarpus clade</taxon>
        <taxon>Arachis</taxon>
    </lineage>
</organism>
<keyword evidence="3" id="KW-1185">Reference proteome</keyword>
<keyword evidence="1" id="KW-0472">Membrane</keyword>
<evidence type="ECO:0008006" key="4">
    <source>
        <dbReference type="Google" id="ProtNLM"/>
    </source>
</evidence>
<sequence>MRAVCKDENCGWLVYAANNTENNYWQIKTFNDDHSCARETKNRLANRKWLARKLVKKLRKYPNLRHCEAAQYFKTKCDLELSKTLTSDSSLPSFQEIFIFHSSLSFEGLVLPSHVTVSSSRILSTQRNNPHHLLPFGQLTNALPRLDSVADHRSTSLDPHAHHSGRRAYLFLFILLMMLPNDLGMLELPAA</sequence>
<dbReference type="EMBL" id="SDMP01000002">
    <property type="protein sequence ID" value="RYR73669.1"/>
    <property type="molecule type" value="Genomic_DNA"/>
</dbReference>
<protein>
    <recommendedName>
        <fullName evidence="4">Transposase MuDR plant domain-containing protein</fullName>
    </recommendedName>
</protein>
<feature type="transmembrane region" description="Helical" evidence="1">
    <location>
        <begin position="168"/>
        <end position="186"/>
    </location>
</feature>
<dbReference type="Proteomes" id="UP000289738">
    <property type="component" value="Chromosome A02"/>
</dbReference>
<gene>
    <name evidence="2" type="ORF">Ahy_A02g008122</name>
</gene>
<evidence type="ECO:0000313" key="2">
    <source>
        <dbReference type="EMBL" id="RYR73669.1"/>
    </source>
</evidence>
<comment type="caution">
    <text evidence="2">The sequence shown here is derived from an EMBL/GenBank/DDBJ whole genome shotgun (WGS) entry which is preliminary data.</text>
</comment>
<keyword evidence="1" id="KW-1133">Transmembrane helix</keyword>
<reference evidence="2 3" key="1">
    <citation type="submission" date="2019-01" db="EMBL/GenBank/DDBJ databases">
        <title>Sequencing of cultivated peanut Arachis hypogaea provides insights into genome evolution and oil improvement.</title>
        <authorList>
            <person name="Chen X."/>
        </authorList>
    </citation>
    <scope>NUCLEOTIDE SEQUENCE [LARGE SCALE GENOMIC DNA]</scope>
    <source>
        <strain evidence="3">cv. Fuhuasheng</strain>
        <tissue evidence="2">Leaves</tissue>
    </source>
</reference>
<accession>A0A445EED2</accession>
<keyword evidence="1" id="KW-0812">Transmembrane</keyword>